<dbReference type="Gene3D" id="2.120.10.80">
    <property type="entry name" value="Kelch-type beta propeller"/>
    <property type="match status" value="1"/>
</dbReference>
<dbReference type="PANTHER" id="PTHR46461:SF1">
    <property type="entry name" value="KELCH DOMAIN-CONTAINING PROTEIN 3"/>
    <property type="match status" value="1"/>
</dbReference>
<dbReference type="AlphaFoldDB" id="A0A8H7BU12"/>
<accession>A0A8H7BU12</accession>
<name>A0A8H7BU12_9FUNG</name>
<evidence type="ECO:0000313" key="4">
    <source>
        <dbReference type="Proteomes" id="UP000605846"/>
    </source>
</evidence>
<evidence type="ECO:0000256" key="1">
    <source>
        <dbReference type="SAM" id="MobiDB-lite"/>
    </source>
</evidence>
<feature type="region of interest" description="Disordered" evidence="1">
    <location>
        <begin position="391"/>
        <end position="520"/>
    </location>
</feature>
<dbReference type="PANTHER" id="PTHR46461">
    <property type="entry name" value="KELCH DOMAIN-CONTAINING PROTEIN 3"/>
    <property type="match status" value="1"/>
</dbReference>
<dbReference type="Pfam" id="PF24681">
    <property type="entry name" value="Kelch_KLHDC2_KLHL20_DRC7"/>
    <property type="match status" value="1"/>
</dbReference>
<keyword evidence="2" id="KW-1133">Transmembrane helix</keyword>
<sequence>MNYPSEALEGFYKLDMSRNLTVNEMWTNWTQLEHELPAYDGADPLERNADFAMVTIPNQAFVVNGGVGYGAAVLVNIKVKGEKGPMTRLLNNQTTKFDGQNWSTIPSGGIDQYFGQTGNYVESKQSIYYWGGWNVRNNRSADATFRIFDYTTLQWSFSPSTPLPGNSGVRFRHTATMAGDDKIYFIGGTNGYYATDSISMQDILVYDTTADRWDLIKSQGSVTPSERSMHTTTWTNNITIANTNKFVPVSDYCYTYDTVRNLWTLHIPQGQSGADEIYGHSAVAIGNSTLLIIFGVGPVEPKKLDEQDIFILDLNNMSWSEQYNANALNYVLPSPAKNITIPEPTQTPSPIVDKTPTIIGAVVGSVGSVLLIGFAIGVYVFLRKRKAKYGNKKGTRQNYQKDASGHPFADPEKMASLSINEQGQRASQTSESTHPTLADKPLSTSPLMATSILPSPLVDKPASQSPALTSHPLSPLVDKPFSQSPIVSHSNSQVSLCEKPDSGTGHRGSLKPDALPDDTN</sequence>
<dbReference type="SUPFAM" id="SSF117281">
    <property type="entry name" value="Kelch motif"/>
    <property type="match status" value="1"/>
</dbReference>
<keyword evidence="2" id="KW-0472">Membrane</keyword>
<dbReference type="Proteomes" id="UP000605846">
    <property type="component" value="Unassembled WGS sequence"/>
</dbReference>
<feature type="compositionally biased region" description="Polar residues" evidence="1">
    <location>
        <begin position="417"/>
        <end position="435"/>
    </location>
</feature>
<keyword evidence="2" id="KW-0812">Transmembrane</keyword>
<feature type="compositionally biased region" description="Polar residues" evidence="1">
    <location>
        <begin position="481"/>
        <end position="495"/>
    </location>
</feature>
<evidence type="ECO:0000313" key="3">
    <source>
        <dbReference type="EMBL" id="KAF7732838.1"/>
    </source>
</evidence>
<dbReference type="InterPro" id="IPR052637">
    <property type="entry name" value="KLHDC3-like"/>
</dbReference>
<proteinExistence type="predicted"/>
<feature type="compositionally biased region" description="Polar residues" evidence="1">
    <location>
        <begin position="462"/>
        <end position="472"/>
    </location>
</feature>
<dbReference type="CDD" id="cd12087">
    <property type="entry name" value="TM_EGFR-like"/>
    <property type="match status" value="1"/>
</dbReference>
<evidence type="ECO:0008006" key="5">
    <source>
        <dbReference type="Google" id="ProtNLM"/>
    </source>
</evidence>
<dbReference type="OrthoDB" id="2363417at2759"/>
<dbReference type="InterPro" id="IPR015915">
    <property type="entry name" value="Kelch-typ_b-propeller"/>
</dbReference>
<dbReference type="EMBL" id="JABAYA010000001">
    <property type="protein sequence ID" value="KAF7732838.1"/>
    <property type="molecule type" value="Genomic_DNA"/>
</dbReference>
<gene>
    <name evidence="3" type="ORF">EC973_000114</name>
</gene>
<evidence type="ECO:0000256" key="2">
    <source>
        <dbReference type="SAM" id="Phobius"/>
    </source>
</evidence>
<keyword evidence="4" id="KW-1185">Reference proteome</keyword>
<comment type="caution">
    <text evidence="3">The sequence shown here is derived from an EMBL/GenBank/DDBJ whole genome shotgun (WGS) entry which is preliminary data.</text>
</comment>
<feature type="transmembrane region" description="Helical" evidence="2">
    <location>
        <begin position="358"/>
        <end position="382"/>
    </location>
</feature>
<organism evidence="3 4">
    <name type="scientific">Apophysomyces ossiformis</name>
    <dbReference type="NCBI Taxonomy" id="679940"/>
    <lineage>
        <taxon>Eukaryota</taxon>
        <taxon>Fungi</taxon>
        <taxon>Fungi incertae sedis</taxon>
        <taxon>Mucoromycota</taxon>
        <taxon>Mucoromycotina</taxon>
        <taxon>Mucoromycetes</taxon>
        <taxon>Mucorales</taxon>
        <taxon>Mucorineae</taxon>
        <taxon>Mucoraceae</taxon>
        <taxon>Apophysomyces</taxon>
    </lineage>
</organism>
<dbReference type="GO" id="GO:0005737">
    <property type="term" value="C:cytoplasm"/>
    <property type="evidence" value="ECO:0007669"/>
    <property type="project" value="TreeGrafter"/>
</dbReference>
<dbReference type="GO" id="GO:0003682">
    <property type="term" value="F:chromatin binding"/>
    <property type="evidence" value="ECO:0007669"/>
    <property type="project" value="InterPro"/>
</dbReference>
<reference evidence="3" key="1">
    <citation type="submission" date="2020-01" db="EMBL/GenBank/DDBJ databases">
        <title>Genome Sequencing of Three Apophysomyces-Like Fungal Strains Confirms a Novel Fungal Genus in the Mucoromycota with divergent Burkholderia-like Endosymbiotic Bacteria.</title>
        <authorList>
            <person name="Stajich J.E."/>
            <person name="Macias A.M."/>
            <person name="Carter-House D."/>
            <person name="Lovett B."/>
            <person name="Kasson L.R."/>
            <person name="Berry K."/>
            <person name="Grigoriev I."/>
            <person name="Chang Y."/>
            <person name="Spatafora J."/>
            <person name="Kasson M.T."/>
        </authorList>
    </citation>
    <scope>NUCLEOTIDE SEQUENCE</scope>
    <source>
        <strain evidence="3">NRRL A-21654</strain>
    </source>
</reference>
<protein>
    <recommendedName>
        <fullName evidence="5">Kelch repeat protein</fullName>
    </recommendedName>
</protein>